<reference evidence="8 9" key="1">
    <citation type="submission" date="2021-05" db="EMBL/GenBank/DDBJ databases">
        <title>Genome Assembly of Synthetic Allotetraploid Brassica napus Reveals Homoeologous Exchanges between Subgenomes.</title>
        <authorList>
            <person name="Davis J.T."/>
        </authorList>
    </citation>
    <scope>NUCLEOTIDE SEQUENCE [LARGE SCALE GENOMIC DNA]</scope>
    <source>
        <strain evidence="9">cv. Da-Ae</strain>
        <tissue evidence="8">Seedling</tissue>
    </source>
</reference>
<dbReference type="InterPro" id="IPR002259">
    <property type="entry name" value="Eqnu_transpt"/>
</dbReference>
<evidence type="ECO:0000256" key="5">
    <source>
        <dbReference type="ARBA" id="ARBA00022989"/>
    </source>
</evidence>
<keyword evidence="4 7" id="KW-0812">Transmembrane</keyword>
<keyword evidence="5 7" id="KW-1133">Transmembrane helix</keyword>
<comment type="similarity">
    <text evidence="2">Belongs to the SLC29A/ENT transporter (TC 2.A.57) family.</text>
</comment>
<sequence>MQGKFAASFQCCVLGVGQLVAWNTILTISDYYYQVFPDYHPSRTLTLVYQPFVLGTISVLVFVGQKIKNQRRVFTGYCLFVIGSILLLTVDIVTKGKGGITPFLLLSIVSAGFGVANALVEGAMIGDLSCICPDLIQPFAAGLGVAGAITSVLRLLTKAVFQNSRDGLRKGALSFLAISLFIELLPMVQKHRARSGSNPVEPVEEVPPLSNQQLAHQNLDRVISLFLIYALTLSIFPGFLYENTGKHSLHSYPLVLVTCFNLSDALSRYITMVKPLKMQSGKVIVASVLARMLFLPAFYITARYADQGWMITLTSFLGISNGYLTVCVLTQTPKRTYNVSEANTLGNILVASMLGGIFAAVLCIVKLNLLHNMSDTFGTAGKPNLEKDMHHLHIVLDAFPERPSSSFDYRNDDRSCQIGNGEALADGDETHDARSKAEYESKMLDLILFLCICNIDK</sequence>
<feature type="transmembrane region" description="Helical" evidence="7">
    <location>
        <begin position="76"/>
        <end position="94"/>
    </location>
</feature>
<comment type="subcellular location">
    <subcellularLocation>
        <location evidence="1">Membrane</location>
        <topology evidence="1">Multi-pass membrane protein</topology>
    </subcellularLocation>
</comment>
<evidence type="ECO:0000256" key="1">
    <source>
        <dbReference type="ARBA" id="ARBA00004141"/>
    </source>
</evidence>
<protein>
    <submittedName>
        <fullName evidence="8">Uncharacterized protein</fullName>
    </submittedName>
</protein>
<evidence type="ECO:0000313" key="9">
    <source>
        <dbReference type="Proteomes" id="UP000824890"/>
    </source>
</evidence>
<dbReference type="Proteomes" id="UP000824890">
    <property type="component" value="Unassembled WGS sequence"/>
</dbReference>
<feature type="transmembrane region" description="Helical" evidence="7">
    <location>
        <begin position="45"/>
        <end position="64"/>
    </location>
</feature>
<gene>
    <name evidence="8" type="ORF">HID58_025091</name>
</gene>
<name>A0ABQ8CK26_BRANA</name>
<evidence type="ECO:0000313" key="8">
    <source>
        <dbReference type="EMBL" id="KAH0917431.1"/>
    </source>
</evidence>
<dbReference type="Pfam" id="PF01733">
    <property type="entry name" value="Nucleoside_tran"/>
    <property type="match status" value="1"/>
</dbReference>
<dbReference type="PANTHER" id="PTHR10332:SF71">
    <property type="entry name" value="EQUILIBRATIVE NUCLEOSIDE TRANSPORTER"/>
    <property type="match status" value="1"/>
</dbReference>
<evidence type="ECO:0000256" key="7">
    <source>
        <dbReference type="SAM" id="Phobius"/>
    </source>
</evidence>
<accession>A0ABQ8CK26</accession>
<feature type="transmembrane region" description="Helical" evidence="7">
    <location>
        <begin position="308"/>
        <end position="330"/>
    </location>
</feature>
<evidence type="ECO:0000256" key="6">
    <source>
        <dbReference type="ARBA" id="ARBA00023136"/>
    </source>
</evidence>
<evidence type="ECO:0000256" key="3">
    <source>
        <dbReference type="ARBA" id="ARBA00022448"/>
    </source>
</evidence>
<evidence type="ECO:0000256" key="4">
    <source>
        <dbReference type="ARBA" id="ARBA00022692"/>
    </source>
</evidence>
<feature type="transmembrane region" description="Helical" evidence="7">
    <location>
        <begin position="100"/>
        <end position="123"/>
    </location>
</feature>
<feature type="transmembrane region" description="Helical" evidence="7">
    <location>
        <begin position="283"/>
        <end position="302"/>
    </location>
</feature>
<feature type="transmembrane region" description="Helical" evidence="7">
    <location>
        <begin position="252"/>
        <end position="271"/>
    </location>
</feature>
<dbReference type="PANTHER" id="PTHR10332">
    <property type="entry name" value="EQUILIBRATIVE NUCLEOSIDE TRANSPORTER"/>
    <property type="match status" value="1"/>
</dbReference>
<dbReference type="EMBL" id="JAGKQM010000007">
    <property type="protein sequence ID" value="KAH0917431.1"/>
    <property type="molecule type" value="Genomic_DNA"/>
</dbReference>
<evidence type="ECO:0000256" key="2">
    <source>
        <dbReference type="ARBA" id="ARBA00007965"/>
    </source>
</evidence>
<proteinExistence type="inferred from homology"/>
<feature type="transmembrane region" description="Helical" evidence="7">
    <location>
        <begin position="342"/>
        <end position="367"/>
    </location>
</feature>
<feature type="transmembrane region" description="Helical" evidence="7">
    <location>
        <begin position="222"/>
        <end position="240"/>
    </location>
</feature>
<feature type="transmembrane region" description="Helical" evidence="7">
    <location>
        <begin position="135"/>
        <end position="156"/>
    </location>
</feature>
<keyword evidence="6 7" id="KW-0472">Membrane</keyword>
<keyword evidence="9" id="KW-1185">Reference proteome</keyword>
<organism evidence="8 9">
    <name type="scientific">Brassica napus</name>
    <name type="common">Rape</name>
    <dbReference type="NCBI Taxonomy" id="3708"/>
    <lineage>
        <taxon>Eukaryota</taxon>
        <taxon>Viridiplantae</taxon>
        <taxon>Streptophyta</taxon>
        <taxon>Embryophyta</taxon>
        <taxon>Tracheophyta</taxon>
        <taxon>Spermatophyta</taxon>
        <taxon>Magnoliopsida</taxon>
        <taxon>eudicotyledons</taxon>
        <taxon>Gunneridae</taxon>
        <taxon>Pentapetalae</taxon>
        <taxon>rosids</taxon>
        <taxon>malvids</taxon>
        <taxon>Brassicales</taxon>
        <taxon>Brassicaceae</taxon>
        <taxon>Brassiceae</taxon>
        <taxon>Brassica</taxon>
    </lineage>
</organism>
<feature type="transmembrane region" description="Helical" evidence="7">
    <location>
        <begin position="168"/>
        <end position="188"/>
    </location>
</feature>
<keyword evidence="3" id="KW-0813">Transport</keyword>
<comment type="caution">
    <text evidence="8">The sequence shown here is derived from an EMBL/GenBank/DDBJ whole genome shotgun (WGS) entry which is preliminary data.</text>
</comment>